<keyword evidence="1" id="KW-1003">Cell membrane</keyword>
<dbReference type="Proteomes" id="UP000295537">
    <property type="component" value="Unassembled WGS sequence"/>
</dbReference>
<keyword evidence="5" id="KW-0472">Membrane</keyword>
<keyword evidence="2" id="KW-0997">Cell inner membrane</keyword>
<accession>A0A4R2N4T1</accession>
<comment type="caution">
    <text evidence="6">The sequence shown here is derived from an EMBL/GenBank/DDBJ whole genome shotgun (WGS) entry which is preliminary data.</text>
</comment>
<evidence type="ECO:0000256" key="5">
    <source>
        <dbReference type="ARBA" id="ARBA00023136"/>
    </source>
</evidence>
<organism evidence="6 7">
    <name type="scientific">Nicoletella semolina</name>
    <dbReference type="NCBI Taxonomy" id="271160"/>
    <lineage>
        <taxon>Bacteria</taxon>
        <taxon>Pseudomonadati</taxon>
        <taxon>Pseudomonadota</taxon>
        <taxon>Gammaproteobacteria</taxon>
        <taxon>Pasteurellales</taxon>
        <taxon>Pasteurellaceae</taxon>
        <taxon>Nicoletella</taxon>
    </lineage>
</organism>
<evidence type="ECO:0000256" key="4">
    <source>
        <dbReference type="ARBA" id="ARBA00022679"/>
    </source>
</evidence>
<protein>
    <submittedName>
        <fullName evidence="6">dTDP-N-acetylfucosamine:lipid II N-acetylfucosaminyltransferase</fullName>
    </submittedName>
</protein>
<reference evidence="6 7" key="1">
    <citation type="submission" date="2019-03" db="EMBL/GenBank/DDBJ databases">
        <title>Genomic Encyclopedia of Type Strains, Phase IV (KMG-IV): sequencing the most valuable type-strain genomes for metagenomic binning, comparative biology and taxonomic classification.</title>
        <authorList>
            <person name="Goeker M."/>
        </authorList>
    </citation>
    <scope>NUCLEOTIDE SEQUENCE [LARGE SCALE GENOMIC DNA]</scope>
    <source>
        <strain evidence="6 7">DSM 16380</strain>
    </source>
</reference>
<evidence type="ECO:0000313" key="6">
    <source>
        <dbReference type="EMBL" id="TCP15771.1"/>
    </source>
</evidence>
<dbReference type="InterPro" id="IPR009993">
    <property type="entry name" value="WecF"/>
</dbReference>
<evidence type="ECO:0000256" key="3">
    <source>
        <dbReference type="ARBA" id="ARBA00022676"/>
    </source>
</evidence>
<keyword evidence="4 6" id="KW-0808">Transferase</keyword>
<evidence type="ECO:0000256" key="1">
    <source>
        <dbReference type="ARBA" id="ARBA00022475"/>
    </source>
</evidence>
<name>A0A4R2N4T1_9PAST</name>
<proteinExistence type="predicted"/>
<dbReference type="EMBL" id="SLXJ01000017">
    <property type="protein sequence ID" value="TCP15771.1"/>
    <property type="molecule type" value="Genomic_DNA"/>
</dbReference>
<keyword evidence="3" id="KW-0328">Glycosyltransferase</keyword>
<keyword evidence="7" id="KW-1185">Reference proteome</keyword>
<dbReference type="Pfam" id="PF07429">
    <property type="entry name" value="Glyco_transf_56"/>
    <property type="match status" value="1"/>
</dbReference>
<dbReference type="GO" id="GO:0009246">
    <property type="term" value="P:enterobacterial common antigen biosynthetic process"/>
    <property type="evidence" value="ECO:0007669"/>
    <property type="project" value="InterPro"/>
</dbReference>
<evidence type="ECO:0000256" key="2">
    <source>
        <dbReference type="ARBA" id="ARBA00022519"/>
    </source>
</evidence>
<gene>
    <name evidence="6" type="ORF">EV693_1176</name>
</gene>
<sequence>MIFHFLGANIPHHNRRVLQFFECELLPHLKLEQHHFYVVGDCQLQVEFPKLNLVALPTKRAAAMRLIADFRRNATACCLLHGQFNGWIWIAILLGLLPVNRCIWHIWGADWYEQSRRWTFRLFYPIRRLAQQKLPEIWATLGDLAAVKERFPRRIGRDKVVYFPTKMGGGLKIEHSHIASVQCDEQYLSNRPFTVLLGNSGDPTNLHLEAFSQIYQCLGSAVRIIVPMGYPANNTAYIAQVEAEARRFFSVEQVMVLDQAVSFEQYFALLKQCDVGYFNFKRQQGVGTICLLLSQQIPVVLNDQNPFRLDLQATGVPFLVADMLSKAAVEKVKTILHQQDLTALPFFPERYRQRWTALLVELECQKNME</sequence>
<dbReference type="AlphaFoldDB" id="A0A4R2N4T1"/>
<dbReference type="GO" id="GO:0008417">
    <property type="term" value="F:fucosyltransferase activity"/>
    <property type="evidence" value="ECO:0007669"/>
    <property type="project" value="InterPro"/>
</dbReference>
<evidence type="ECO:0000313" key="7">
    <source>
        <dbReference type="Proteomes" id="UP000295537"/>
    </source>
</evidence>